<dbReference type="PANTHER" id="PTHR30126">
    <property type="entry name" value="HTH-TYPE TRANSCRIPTIONAL REGULATOR"/>
    <property type="match status" value="1"/>
</dbReference>
<comment type="similarity">
    <text evidence="2">Belongs to the LysR transcriptional regulatory family.</text>
</comment>
<dbReference type="EMBL" id="QETA01000003">
    <property type="protein sequence ID" value="PWF23235.1"/>
    <property type="molecule type" value="Genomic_DNA"/>
</dbReference>
<dbReference type="GO" id="GO:0005737">
    <property type="term" value="C:cytoplasm"/>
    <property type="evidence" value="ECO:0007669"/>
    <property type="project" value="UniProtKB-SubCell"/>
</dbReference>
<dbReference type="SUPFAM" id="SSF46785">
    <property type="entry name" value="Winged helix' DNA-binding domain"/>
    <property type="match status" value="1"/>
</dbReference>
<evidence type="ECO:0000256" key="4">
    <source>
        <dbReference type="ARBA" id="ARBA00022490"/>
    </source>
</evidence>
<gene>
    <name evidence="13" type="ORF">DD235_09620</name>
</gene>
<evidence type="ECO:0000256" key="3">
    <source>
        <dbReference type="ARBA" id="ARBA00019365"/>
    </source>
</evidence>
<accession>A0A2V1K1X0</accession>
<organism evidence="13 14">
    <name type="scientific">Corticimicrobacter populi</name>
    <dbReference type="NCBI Taxonomy" id="2175229"/>
    <lineage>
        <taxon>Bacteria</taxon>
        <taxon>Pseudomonadati</taxon>
        <taxon>Pseudomonadota</taxon>
        <taxon>Betaproteobacteria</taxon>
        <taxon>Burkholderiales</taxon>
        <taxon>Alcaligenaceae</taxon>
        <taxon>Corticimicrobacter</taxon>
    </lineage>
</organism>
<evidence type="ECO:0000256" key="7">
    <source>
        <dbReference type="ARBA" id="ARBA00023015"/>
    </source>
</evidence>
<evidence type="ECO:0000256" key="11">
    <source>
        <dbReference type="ARBA" id="ARBA00023167"/>
    </source>
</evidence>
<evidence type="ECO:0000256" key="5">
    <source>
        <dbReference type="ARBA" id="ARBA00022491"/>
    </source>
</evidence>
<reference evidence="14" key="1">
    <citation type="submission" date="2018-05" db="EMBL/GenBank/DDBJ databases">
        <authorList>
            <person name="Li Y."/>
        </authorList>
    </citation>
    <scope>NUCLEOTIDE SEQUENCE [LARGE SCALE GENOMIC DNA]</scope>
    <source>
        <strain evidence="14">3d-2-2</strain>
    </source>
</reference>
<proteinExistence type="inferred from homology"/>
<sequence length="307" mass="34606">MLEFRHLETIHAIHETGSLNEAADRLHVTQSALSHQLRDLETRLGVALLNRRTRPARLTTAGLRVLSLAEEVLPRIRSTERELQRLAQGRSGRLHLAIDCHSCFQWLMPALDNFRQQWPDVMLDLSAAFSFAPLPALVRGDLDLVITSDPAPLDNVQYLPLFSYELVLAANRANPICQQDYVHPEDLSSQTLITYPVDRQRLDVYTVFMDPAEVEPAAVRTAELTPIILQLIASGRGVAALPNWALMEYMQHDWLAVCRLGAEGIWRTLYATVRTEDVDAPYIQDFMDVARTVCFKNLTGIRQPGSS</sequence>
<feature type="domain" description="HTH lysR-type" evidence="12">
    <location>
        <begin position="2"/>
        <end position="59"/>
    </location>
</feature>
<evidence type="ECO:0000259" key="12">
    <source>
        <dbReference type="PROSITE" id="PS50931"/>
    </source>
</evidence>
<keyword evidence="9" id="KW-0010">Activator</keyword>
<dbReference type="RefSeq" id="WP_109061849.1">
    <property type="nucleotide sequence ID" value="NZ_QETA01000003.1"/>
</dbReference>
<comment type="subcellular location">
    <subcellularLocation>
        <location evidence="1">Cytoplasm</location>
    </subcellularLocation>
</comment>
<dbReference type="SUPFAM" id="SSF53850">
    <property type="entry name" value="Periplasmic binding protein-like II"/>
    <property type="match status" value="1"/>
</dbReference>
<evidence type="ECO:0000256" key="1">
    <source>
        <dbReference type="ARBA" id="ARBA00004496"/>
    </source>
</evidence>
<dbReference type="Gene3D" id="1.10.10.10">
    <property type="entry name" value="Winged helix-like DNA-binding domain superfamily/Winged helix DNA-binding domain"/>
    <property type="match status" value="1"/>
</dbReference>
<keyword evidence="5" id="KW-0678">Repressor</keyword>
<keyword evidence="14" id="KW-1185">Reference proteome</keyword>
<evidence type="ECO:0000256" key="10">
    <source>
        <dbReference type="ARBA" id="ARBA00023163"/>
    </source>
</evidence>
<dbReference type="InterPro" id="IPR036390">
    <property type="entry name" value="WH_DNA-bd_sf"/>
</dbReference>
<dbReference type="InterPro" id="IPR037406">
    <property type="entry name" value="MetR_PBP2"/>
</dbReference>
<dbReference type="InterPro" id="IPR000847">
    <property type="entry name" value="LysR_HTH_N"/>
</dbReference>
<dbReference type="GO" id="GO:0009086">
    <property type="term" value="P:methionine biosynthetic process"/>
    <property type="evidence" value="ECO:0007669"/>
    <property type="project" value="UniProtKB-KW"/>
</dbReference>
<keyword evidence="6" id="KW-0028">Amino-acid biosynthesis</keyword>
<keyword evidence="8" id="KW-0238">DNA-binding</keyword>
<dbReference type="PROSITE" id="PS50931">
    <property type="entry name" value="HTH_LYSR"/>
    <property type="match status" value="1"/>
</dbReference>
<dbReference type="GO" id="GO:0000976">
    <property type="term" value="F:transcription cis-regulatory region binding"/>
    <property type="evidence" value="ECO:0007669"/>
    <property type="project" value="TreeGrafter"/>
</dbReference>
<dbReference type="Gene3D" id="3.40.190.10">
    <property type="entry name" value="Periplasmic binding protein-like II"/>
    <property type="match status" value="2"/>
</dbReference>
<dbReference type="PRINTS" id="PR00039">
    <property type="entry name" value="HTHLYSR"/>
</dbReference>
<evidence type="ECO:0000256" key="9">
    <source>
        <dbReference type="ARBA" id="ARBA00023159"/>
    </source>
</evidence>
<evidence type="ECO:0000256" key="6">
    <source>
        <dbReference type="ARBA" id="ARBA00022605"/>
    </source>
</evidence>
<keyword evidence="7" id="KW-0805">Transcription regulation</keyword>
<evidence type="ECO:0000313" key="14">
    <source>
        <dbReference type="Proteomes" id="UP000245212"/>
    </source>
</evidence>
<dbReference type="Pfam" id="PF00126">
    <property type="entry name" value="HTH_1"/>
    <property type="match status" value="1"/>
</dbReference>
<dbReference type="PANTHER" id="PTHR30126:SF25">
    <property type="entry name" value="HTH-TYPE TRANSCRIPTIONAL REGULATOR METR"/>
    <property type="match status" value="1"/>
</dbReference>
<dbReference type="InterPro" id="IPR036388">
    <property type="entry name" value="WH-like_DNA-bd_sf"/>
</dbReference>
<name>A0A2V1K1X0_9BURK</name>
<keyword evidence="11" id="KW-0486">Methionine biosynthesis</keyword>
<protein>
    <recommendedName>
        <fullName evidence="3">HTH-type transcriptional regulator MetR</fullName>
    </recommendedName>
</protein>
<evidence type="ECO:0000313" key="13">
    <source>
        <dbReference type="EMBL" id="PWF23235.1"/>
    </source>
</evidence>
<dbReference type="InterPro" id="IPR005119">
    <property type="entry name" value="LysR_subst-bd"/>
</dbReference>
<dbReference type="AlphaFoldDB" id="A0A2V1K1X0"/>
<comment type="caution">
    <text evidence="13">The sequence shown here is derived from an EMBL/GenBank/DDBJ whole genome shotgun (WGS) entry which is preliminary data.</text>
</comment>
<keyword evidence="10" id="KW-0804">Transcription</keyword>
<dbReference type="Proteomes" id="UP000245212">
    <property type="component" value="Unassembled WGS sequence"/>
</dbReference>
<dbReference type="FunFam" id="1.10.10.10:FF:000001">
    <property type="entry name" value="LysR family transcriptional regulator"/>
    <property type="match status" value="1"/>
</dbReference>
<dbReference type="GO" id="GO:0003700">
    <property type="term" value="F:DNA-binding transcription factor activity"/>
    <property type="evidence" value="ECO:0007669"/>
    <property type="project" value="InterPro"/>
</dbReference>
<evidence type="ECO:0000256" key="2">
    <source>
        <dbReference type="ARBA" id="ARBA00009437"/>
    </source>
</evidence>
<evidence type="ECO:0000256" key="8">
    <source>
        <dbReference type="ARBA" id="ARBA00023125"/>
    </source>
</evidence>
<dbReference type="Pfam" id="PF03466">
    <property type="entry name" value="LysR_substrate"/>
    <property type="match status" value="1"/>
</dbReference>
<keyword evidence="4" id="KW-0963">Cytoplasm</keyword>
<dbReference type="CDD" id="cd08441">
    <property type="entry name" value="PBP2_MetR"/>
    <property type="match status" value="1"/>
</dbReference>